<dbReference type="Gene3D" id="3.40.190.10">
    <property type="entry name" value="Periplasmic binding protein-like II"/>
    <property type="match status" value="2"/>
</dbReference>
<sequence>MAGCVFDYSGRMSRVDLNLLPALDALLSERSVTGAARRLNLSVSAMSRTLSRLRIATGDRLLLQAGRALVLTPYAEQLSLRIPALAREAEAALSPAEHRFDVATLEQCFTVRAGEGFVDLLGAALMDRILRAAPGVQVRFTPKPDWNAQPLRDGAIDLEIGIVRTAAPEVRTRLLFRDRYVGVCRVGHPFLGDARISLEQWAACGHVMVSRTGETENAFDVALELPNLRRKVVIVVPSYMSAMQLARHSDLLAAVPYSCLGNAFVTDYAAANGLQYFELPLAIPAFTISEIWHPRLDHDPAHQWFRTEVLELCRAAYPQNPPQHAR</sequence>
<keyword evidence="2" id="KW-0805">Transcription regulation</keyword>
<evidence type="ECO:0000256" key="1">
    <source>
        <dbReference type="ARBA" id="ARBA00009437"/>
    </source>
</evidence>
<evidence type="ECO:0000313" key="7">
    <source>
        <dbReference type="Proteomes" id="UP001189663"/>
    </source>
</evidence>
<dbReference type="InterPro" id="IPR000847">
    <property type="entry name" value="LysR_HTH_N"/>
</dbReference>
<keyword evidence="7" id="KW-1185">Reference proteome</keyword>
<comment type="similarity">
    <text evidence="1">Belongs to the LysR transcriptional regulatory family.</text>
</comment>
<feature type="domain" description="HTH lysR-type" evidence="5">
    <location>
        <begin position="15"/>
        <end position="72"/>
    </location>
</feature>
<evidence type="ECO:0000259" key="5">
    <source>
        <dbReference type="PROSITE" id="PS50931"/>
    </source>
</evidence>
<dbReference type="PROSITE" id="PS50931">
    <property type="entry name" value="HTH_LYSR"/>
    <property type="match status" value="1"/>
</dbReference>
<protein>
    <submittedName>
        <fullName evidence="6">Nodulation protein D 2</fullName>
    </submittedName>
</protein>
<keyword evidence="4" id="KW-0804">Transcription</keyword>
<evidence type="ECO:0000256" key="3">
    <source>
        <dbReference type="ARBA" id="ARBA00023125"/>
    </source>
</evidence>
<dbReference type="Pfam" id="PF03466">
    <property type="entry name" value="LysR_substrate"/>
    <property type="match status" value="1"/>
</dbReference>
<dbReference type="Gene3D" id="1.10.10.10">
    <property type="entry name" value="Winged helix-like DNA-binding domain superfamily/Winged helix DNA-binding domain"/>
    <property type="match status" value="1"/>
</dbReference>
<dbReference type="InterPro" id="IPR036388">
    <property type="entry name" value="WH-like_DNA-bd_sf"/>
</dbReference>
<dbReference type="SUPFAM" id="SSF46785">
    <property type="entry name" value="Winged helix' DNA-binding domain"/>
    <property type="match status" value="1"/>
</dbReference>
<evidence type="ECO:0000313" key="6">
    <source>
        <dbReference type="EMBL" id="CAJ0804258.1"/>
    </source>
</evidence>
<dbReference type="AlphaFoldDB" id="A0ABC8QHI4"/>
<reference evidence="6 7" key="1">
    <citation type="submission" date="2023-07" db="EMBL/GenBank/DDBJ databases">
        <authorList>
            <person name="Peeters C."/>
        </authorList>
    </citation>
    <scope>NUCLEOTIDE SEQUENCE [LARGE SCALE GENOMIC DNA]</scope>
    <source>
        <strain evidence="6 7">LMG 18096</strain>
    </source>
</reference>
<evidence type="ECO:0000256" key="2">
    <source>
        <dbReference type="ARBA" id="ARBA00023015"/>
    </source>
</evidence>
<evidence type="ECO:0000256" key="4">
    <source>
        <dbReference type="ARBA" id="ARBA00023163"/>
    </source>
</evidence>
<dbReference type="InterPro" id="IPR050389">
    <property type="entry name" value="LysR-type_TF"/>
</dbReference>
<dbReference type="EMBL" id="CATZAT010000014">
    <property type="protein sequence ID" value="CAJ0804258.1"/>
    <property type="molecule type" value="Genomic_DNA"/>
</dbReference>
<name>A0ABC8QHI4_9RALS</name>
<dbReference type="PANTHER" id="PTHR30118:SF15">
    <property type="entry name" value="TRANSCRIPTIONAL REGULATORY PROTEIN"/>
    <property type="match status" value="1"/>
</dbReference>
<dbReference type="Pfam" id="PF00126">
    <property type="entry name" value="HTH_1"/>
    <property type="match status" value="1"/>
</dbReference>
<dbReference type="InterPro" id="IPR005119">
    <property type="entry name" value="LysR_subst-bd"/>
</dbReference>
<dbReference type="CDD" id="cd08460">
    <property type="entry name" value="PBP2_DntR_like_1"/>
    <property type="match status" value="1"/>
</dbReference>
<gene>
    <name evidence="6" type="primary">nodD2_3</name>
    <name evidence="6" type="ORF">LMG18096_04422</name>
</gene>
<accession>A0ABC8QHI4</accession>
<organism evidence="6 7">
    <name type="scientific">Ralstonia holmesii</name>
    <dbReference type="NCBI Taxonomy" id="3058602"/>
    <lineage>
        <taxon>Bacteria</taxon>
        <taxon>Pseudomonadati</taxon>
        <taxon>Pseudomonadota</taxon>
        <taxon>Betaproteobacteria</taxon>
        <taxon>Burkholderiales</taxon>
        <taxon>Burkholderiaceae</taxon>
        <taxon>Ralstonia</taxon>
    </lineage>
</organism>
<keyword evidence="3" id="KW-0238">DNA-binding</keyword>
<dbReference type="SUPFAM" id="SSF53850">
    <property type="entry name" value="Periplasmic binding protein-like II"/>
    <property type="match status" value="1"/>
</dbReference>
<dbReference type="PANTHER" id="PTHR30118">
    <property type="entry name" value="HTH-TYPE TRANSCRIPTIONAL REGULATOR LEUO-RELATED"/>
    <property type="match status" value="1"/>
</dbReference>
<dbReference type="Proteomes" id="UP001189663">
    <property type="component" value="Unassembled WGS sequence"/>
</dbReference>
<dbReference type="InterPro" id="IPR036390">
    <property type="entry name" value="WH_DNA-bd_sf"/>
</dbReference>
<dbReference type="GO" id="GO:0003677">
    <property type="term" value="F:DNA binding"/>
    <property type="evidence" value="ECO:0007669"/>
    <property type="project" value="UniProtKB-KW"/>
</dbReference>
<proteinExistence type="inferred from homology"/>
<comment type="caution">
    <text evidence="6">The sequence shown here is derived from an EMBL/GenBank/DDBJ whole genome shotgun (WGS) entry which is preliminary data.</text>
</comment>